<dbReference type="AlphaFoldDB" id="A0A429G5G4"/>
<dbReference type="EMBL" id="RCOR01000022">
    <property type="protein sequence ID" value="RSN69053.1"/>
    <property type="molecule type" value="Genomic_DNA"/>
</dbReference>
<feature type="region of interest" description="Disordered" evidence="2">
    <location>
        <begin position="42"/>
        <end position="64"/>
    </location>
</feature>
<protein>
    <submittedName>
        <fullName evidence="4">Hsp20/alpha crystallin family protein</fullName>
    </submittedName>
</protein>
<proteinExistence type="inferred from homology"/>
<dbReference type="SUPFAM" id="SSF49764">
    <property type="entry name" value="HSP20-like chaperones"/>
    <property type="match status" value="1"/>
</dbReference>
<comment type="caution">
    <text evidence="4">The sequence shown here is derived from an EMBL/GenBank/DDBJ whole genome shotgun (WGS) entry which is preliminary data.</text>
</comment>
<feature type="domain" description="SHSP" evidence="3">
    <location>
        <begin position="62"/>
        <end position="142"/>
    </location>
</feature>
<dbReference type="RefSeq" id="WP_125741585.1">
    <property type="nucleotide sequence ID" value="NZ_RCOR01000022.1"/>
</dbReference>
<dbReference type="CDD" id="cd06464">
    <property type="entry name" value="ACD_sHsps-like"/>
    <property type="match status" value="1"/>
</dbReference>
<dbReference type="InterPro" id="IPR002068">
    <property type="entry name" value="A-crystallin/Hsp20_dom"/>
</dbReference>
<organism evidence="4 5">
    <name type="scientific">Candidatus Korarchaeum cryptofilum</name>
    <dbReference type="NCBI Taxonomy" id="498846"/>
    <lineage>
        <taxon>Archaea</taxon>
        <taxon>Thermoproteota</taxon>
        <taxon>Candidatus Korarchaeia</taxon>
        <taxon>Candidatus Korarchaeales</taxon>
        <taxon>Candidatus Korarchaeaceae</taxon>
        <taxon>Candidatus Korarchaeum</taxon>
    </lineage>
</organism>
<gene>
    <name evidence="4" type="ORF">D9Q81_04470</name>
</gene>
<name>A0A429G5G4_9CREN</name>
<evidence type="ECO:0000256" key="2">
    <source>
        <dbReference type="SAM" id="MobiDB-lite"/>
    </source>
</evidence>
<dbReference type="PROSITE" id="PS01031">
    <property type="entry name" value="SHSP"/>
    <property type="match status" value="1"/>
</dbReference>
<dbReference type="InterPro" id="IPR040612">
    <property type="entry name" value="ArsA_HSP20-like"/>
</dbReference>
<dbReference type="Gene3D" id="2.60.40.790">
    <property type="match status" value="1"/>
</dbReference>
<dbReference type="Proteomes" id="UP000278149">
    <property type="component" value="Unassembled WGS sequence"/>
</dbReference>
<dbReference type="InterPro" id="IPR008978">
    <property type="entry name" value="HSP20-like_chaperone"/>
</dbReference>
<evidence type="ECO:0000313" key="5">
    <source>
        <dbReference type="Proteomes" id="UP000278149"/>
    </source>
</evidence>
<evidence type="ECO:0000259" key="3">
    <source>
        <dbReference type="PROSITE" id="PS01031"/>
    </source>
</evidence>
<accession>A0A429G5G4</accession>
<comment type="similarity">
    <text evidence="1">Belongs to the small heat shock protein (HSP20) family.</text>
</comment>
<evidence type="ECO:0000256" key="1">
    <source>
        <dbReference type="PROSITE-ProRule" id="PRU00285"/>
    </source>
</evidence>
<reference evidence="4 5" key="1">
    <citation type="submission" date="2018-10" db="EMBL/GenBank/DDBJ databases">
        <title>Co-occurring genomic capacity for anaerobic methane metabolism and dissimilatory sulfite reduction discovered in the Korarchaeota.</title>
        <authorList>
            <person name="Mckay L.J."/>
            <person name="Dlakic M."/>
            <person name="Fields M.W."/>
            <person name="Delmont T.O."/>
            <person name="Eren A.M."/>
            <person name="Jay Z.J."/>
            <person name="Klingelsmith K.B."/>
            <person name="Rusch D.B."/>
            <person name="Inskeep W.P."/>
        </authorList>
    </citation>
    <scope>NUCLEOTIDE SEQUENCE [LARGE SCALE GENOMIC DNA]</scope>
    <source>
        <strain evidence="4 5">WS</strain>
    </source>
</reference>
<evidence type="ECO:0000313" key="4">
    <source>
        <dbReference type="EMBL" id="RSN69053.1"/>
    </source>
</evidence>
<dbReference type="Pfam" id="PF17886">
    <property type="entry name" value="ArsA_HSP20"/>
    <property type="match status" value="1"/>
</dbReference>
<sequence>MGDKRKTPYDDPFDRFIRDVMELLRKMDEDLSSFINGDISWDAEEGEGVEISPEPDTSSEGGRGLELEEQLVDVIDLEDEILIVAEVPGISKEDISVRLKGKEITIKAGDLLRRIQLSIEPDSERIRATYRNGILEVRIPKR</sequence>